<dbReference type="Pfam" id="PF00102">
    <property type="entry name" value="Y_phosphatase"/>
    <property type="match status" value="1"/>
</dbReference>
<dbReference type="SUPFAM" id="SSF52799">
    <property type="entry name" value="(Phosphotyrosine protein) phosphatases II"/>
    <property type="match status" value="1"/>
</dbReference>
<protein>
    <submittedName>
        <fullName evidence="4">Tyrosine-protein phosphatase domain-containing protein</fullName>
    </submittedName>
</protein>
<dbReference type="WBParaSite" id="nRc.2.0.1.t28794-RA">
    <property type="protein sequence ID" value="nRc.2.0.1.t28794-RA"/>
    <property type="gene ID" value="nRc.2.0.1.g28794"/>
</dbReference>
<dbReference type="InterPro" id="IPR000242">
    <property type="entry name" value="PTP_cat"/>
</dbReference>
<proteinExistence type="predicted"/>
<dbReference type="PROSITE" id="PS50055">
    <property type="entry name" value="TYR_PHOSPHATASE_PTP"/>
    <property type="match status" value="1"/>
</dbReference>
<keyword evidence="3" id="KW-1185">Reference proteome</keyword>
<evidence type="ECO:0000313" key="3">
    <source>
        <dbReference type="Proteomes" id="UP000887565"/>
    </source>
</evidence>
<feature type="domain" description="Tyrosine-protein phosphatase" evidence="2">
    <location>
        <begin position="286"/>
        <end position="433"/>
    </location>
</feature>
<sequence>MTVKPGSYFCSLFGEHARQACSELCSEMVGEHSTEQTARGAARRANICSASRTPRAKNLLADHAREAELILTGPDSKCSAHTLKFECQFANSESMTGFTFSYKAHNALVGNDSWTTSGGALKVSYPKHGDYTCEATAVYLTCDPSQKIEFSVKKDLAVTACEHTEEYKRSVKGVPPASSQFYYYIVVAGCLIVVVILIVIITMIQLKKRGVIGVKRWFNQDLRVECAASVQCLCKEADKVGAAKEVADDKAAETTFLQLVLDPKMDDVLREKDGTLVSIKGCLSPEILCLKKTMVRLQPPEPEQSNVNFLFDFRMMPVYMGQLQQQNEFKAFWRMIDELKICVVVWFVESFGELPLPFPNKPNVSQKYGNVSVKNVAQFAFTDIFKVYEVQFINTNQKKLTPTAMDFIEISKWPVSEIPGNAKEVSKILDEVEFYETKHRRVDPKR</sequence>
<dbReference type="InterPro" id="IPR029021">
    <property type="entry name" value="Prot-tyrosine_phosphatase-like"/>
</dbReference>
<keyword evidence="1" id="KW-0472">Membrane</keyword>
<evidence type="ECO:0000259" key="2">
    <source>
        <dbReference type="PROSITE" id="PS50055"/>
    </source>
</evidence>
<keyword evidence="1" id="KW-1133">Transmembrane helix</keyword>
<dbReference type="AlphaFoldDB" id="A0A915JRT3"/>
<reference evidence="4" key="1">
    <citation type="submission" date="2022-11" db="UniProtKB">
        <authorList>
            <consortium name="WormBaseParasite"/>
        </authorList>
    </citation>
    <scope>IDENTIFICATION</scope>
</reference>
<keyword evidence="1" id="KW-0812">Transmembrane</keyword>
<evidence type="ECO:0000256" key="1">
    <source>
        <dbReference type="SAM" id="Phobius"/>
    </source>
</evidence>
<feature type="transmembrane region" description="Helical" evidence="1">
    <location>
        <begin position="181"/>
        <end position="206"/>
    </location>
</feature>
<dbReference type="Gene3D" id="3.90.190.10">
    <property type="entry name" value="Protein tyrosine phosphatase superfamily"/>
    <property type="match status" value="1"/>
</dbReference>
<accession>A0A915JRT3</accession>
<organism evidence="3 4">
    <name type="scientific">Romanomermis culicivorax</name>
    <name type="common">Nematode worm</name>
    <dbReference type="NCBI Taxonomy" id="13658"/>
    <lineage>
        <taxon>Eukaryota</taxon>
        <taxon>Metazoa</taxon>
        <taxon>Ecdysozoa</taxon>
        <taxon>Nematoda</taxon>
        <taxon>Enoplea</taxon>
        <taxon>Dorylaimia</taxon>
        <taxon>Mermithida</taxon>
        <taxon>Mermithoidea</taxon>
        <taxon>Mermithidae</taxon>
        <taxon>Romanomermis</taxon>
    </lineage>
</organism>
<name>A0A915JRT3_ROMCU</name>
<dbReference type="GO" id="GO:0004725">
    <property type="term" value="F:protein tyrosine phosphatase activity"/>
    <property type="evidence" value="ECO:0007669"/>
    <property type="project" value="InterPro"/>
</dbReference>
<evidence type="ECO:0000313" key="4">
    <source>
        <dbReference type="WBParaSite" id="nRc.2.0.1.t28794-RA"/>
    </source>
</evidence>
<dbReference type="Proteomes" id="UP000887565">
    <property type="component" value="Unplaced"/>
</dbReference>